<accession>X0VQL6</accession>
<protein>
    <recommendedName>
        <fullName evidence="5">Glucokinase</fullName>
    </recommendedName>
</protein>
<dbReference type="InterPro" id="IPR003836">
    <property type="entry name" value="Glucokinase"/>
</dbReference>
<keyword evidence="1" id="KW-0808">Transferase</keyword>
<comment type="caution">
    <text evidence="4">The sequence shown here is derived from an EMBL/GenBank/DDBJ whole genome shotgun (WGS) entry which is preliminary data.</text>
</comment>
<dbReference type="GO" id="GO:0004340">
    <property type="term" value="F:glucokinase activity"/>
    <property type="evidence" value="ECO:0007669"/>
    <property type="project" value="InterPro"/>
</dbReference>
<dbReference type="PANTHER" id="PTHR47363:SF1">
    <property type="entry name" value="GLUCOKINASE"/>
    <property type="match status" value="1"/>
</dbReference>
<dbReference type="Gene3D" id="3.40.367.20">
    <property type="match status" value="1"/>
</dbReference>
<evidence type="ECO:0000256" key="3">
    <source>
        <dbReference type="SAM" id="MobiDB-lite"/>
    </source>
</evidence>
<dbReference type="GO" id="GO:0006096">
    <property type="term" value="P:glycolytic process"/>
    <property type="evidence" value="ECO:0007669"/>
    <property type="project" value="InterPro"/>
</dbReference>
<feature type="compositionally biased region" description="Basic residues" evidence="3">
    <location>
        <begin position="94"/>
        <end position="108"/>
    </location>
</feature>
<reference evidence="4" key="1">
    <citation type="journal article" date="2014" name="Front. Microbiol.">
        <title>High frequency of phylogenetically diverse reductive dehalogenase-homologous genes in deep subseafloor sedimentary metagenomes.</title>
        <authorList>
            <person name="Kawai M."/>
            <person name="Futagami T."/>
            <person name="Toyoda A."/>
            <person name="Takaki Y."/>
            <person name="Nishi S."/>
            <person name="Hori S."/>
            <person name="Arai W."/>
            <person name="Tsubouchi T."/>
            <person name="Morono Y."/>
            <person name="Uchiyama I."/>
            <person name="Ito T."/>
            <person name="Fujiyama A."/>
            <person name="Inagaki F."/>
            <person name="Takami H."/>
        </authorList>
    </citation>
    <scope>NUCLEOTIDE SEQUENCE</scope>
    <source>
        <strain evidence="4">Expedition CK06-06</strain>
    </source>
</reference>
<evidence type="ECO:0000313" key="4">
    <source>
        <dbReference type="EMBL" id="GAG20490.1"/>
    </source>
</evidence>
<dbReference type="AlphaFoldDB" id="X0VQL6"/>
<keyword evidence="2" id="KW-0418">Kinase</keyword>
<dbReference type="GO" id="GO:0005536">
    <property type="term" value="F:D-glucose binding"/>
    <property type="evidence" value="ECO:0007669"/>
    <property type="project" value="InterPro"/>
</dbReference>
<evidence type="ECO:0000256" key="1">
    <source>
        <dbReference type="ARBA" id="ARBA00022679"/>
    </source>
</evidence>
<feature type="non-terminal residue" evidence="4">
    <location>
        <position position="1"/>
    </location>
</feature>
<organism evidence="4">
    <name type="scientific">marine sediment metagenome</name>
    <dbReference type="NCBI Taxonomy" id="412755"/>
    <lineage>
        <taxon>unclassified sequences</taxon>
        <taxon>metagenomes</taxon>
        <taxon>ecological metagenomes</taxon>
    </lineage>
</organism>
<gene>
    <name evidence="4" type="ORF">S01H1_60424</name>
</gene>
<dbReference type="InterPro" id="IPR043129">
    <property type="entry name" value="ATPase_NBD"/>
</dbReference>
<name>X0VQL6_9ZZZZ</name>
<dbReference type="SUPFAM" id="SSF53067">
    <property type="entry name" value="Actin-like ATPase domain"/>
    <property type="match status" value="1"/>
</dbReference>
<evidence type="ECO:0008006" key="5">
    <source>
        <dbReference type="Google" id="ProtNLM"/>
    </source>
</evidence>
<dbReference type="GO" id="GO:0005524">
    <property type="term" value="F:ATP binding"/>
    <property type="evidence" value="ECO:0007669"/>
    <property type="project" value="InterPro"/>
</dbReference>
<sequence>DLFISLYGAAAGNLALVTKATGGVFVGGGIAPKILPRLRAGEFIRAFRDKGRLGPLLERIPVRVITEPRTALIGAAACAAAHPSGIPAPSRARTTTRTRKAASRKRKR</sequence>
<feature type="region of interest" description="Disordered" evidence="3">
    <location>
        <begin position="82"/>
        <end position="108"/>
    </location>
</feature>
<dbReference type="EMBL" id="BARS01039573">
    <property type="protein sequence ID" value="GAG20490.1"/>
    <property type="molecule type" value="Genomic_DNA"/>
</dbReference>
<dbReference type="Pfam" id="PF02685">
    <property type="entry name" value="Glucokinase"/>
    <property type="match status" value="1"/>
</dbReference>
<evidence type="ECO:0000256" key="2">
    <source>
        <dbReference type="ARBA" id="ARBA00022777"/>
    </source>
</evidence>
<proteinExistence type="predicted"/>
<dbReference type="PANTHER" id="PTHR47363">
    <property type="entry name" value="GLUCOKINASE"/>
    <property type="match status" value="1"/>
</dbReference>